<evidence type="ECO:0000256" key="2">
    <source>
        <dbReference type="ARBA" id="ARBA00022603"/>
    </source>
</evidence>
<keyword evidence="3" id="KW-0808">Transferase</keyword>
<dbReference type="GO" id="GO:0008175">
    <property type="term" value="F:tRNA methyltransferase activity"/>
    <property type="evidence" value="ECO:0007669"/>
    <property type="project" value="TreeGrafter"/>
</dbReference>
<dbReference type="Proteomes" id="UP000784294">
    <property type="component" value="Unassembled WGS sequence"/>
</dbReference>
<keyword evidence="4" id="KW-0949">S-adenosyl-L-methionine</keyword>
<dbReference type="InterPro" id="IPR056743">
    <property type="entry name" value="TRM5-TYW2-like_MTfase"/>
</dbReference>
<protein>
    <recommendedName>
        <fullName evidence="6">SAM-dependent methyltransferase TRM5/TYW2-type domain-containing protein</fullName>
    </recommendedName>
</protein>
<name>A0A448WEQ4_9PLAT</name>
<dbReference type="GO" id="GO:0005759">
    <property type="term" value="C:mitochondrial matrix"/>
    <property type="evidence" value="ECO:0007669"/>
    <property type="project" value="TreeGrafter"/>
</dbReference>
<feature type="domain" description="SAM-dependent methyltransferase TRM5/TYW2-type" evidence="6">
    <location>
        <begin position="1"/>
        <end position="97"/>
    </location>
</feature>
<keyword evidence="2" id="KW-0489">Methyltransferase</keyword>
<dbReference type="GO" id="GO:0002939">
    <property type="term" value="P:tRNA N1-guanine methylation"/>
    <property type="evidence" value="ECO:0007669"/>
    <property type="project" value="TreeGrafter"/>
</dbReference>
<dbReference type="InterPro" id="IPR030382">
    <property type="entry name" value="MeTrfase_TRM5/TYW2"/>
</dbReference>
<dbReference type="Pfam" id="PF02475">
    <property type="entry name" value="TRM5-TYW2_MTfase"/>
    <property type="match status" value="1"/>
</dbReference>
<dbReference type="EMBL" id="CAAALY010007607">
    <property type="protein sequence ID" value="VEL09931.1"/>
    <property type="molecule type" value="Genomic_DNA"/>
</dbReference>
<keyword evidence="1" id="KW-0963">Cytoplasm</keyword>
<keyword evidence="5" id="KW-0819">tRNA processing</keyword>
<dbReference type="Gene3D" id="3.40.50.150">
    <property type="entry name" value="Vaccinia Virus protein VP39"/>
    <property type="match status" value="1"/>
</dbReference>
<dbReference type="PANTHER" id="PTHR23245">
    <property type="entry name" value="TRNA METHYLTRANSFERASE"/>
    <property type="match status" value="1"/>
</dbReference>
<dbReference type="PANTHER" id="PTHR23245:SF36">
    <property type="entry name" value="TRNA (GUANINE(37)-N1)-METHYLTRANSFERASE"/>
    <property type="match status" value="1"/>
</dbReference>
<organism evidence="7 8">
    <name type="scientific">Protopolystoma xenopodis</name>
    <dbReference type="NCBI Taxonomy" id="117903"/>
    <lineage>
        <taxon>Eukaryota</taxon>
        <taxon>Metazoa</taxon>
        <taxon>Spiralia</taxon>
        <taxon>Lophotrochozoa</taxon>
        <taxon>Platyhelminthes</taxon>
        <taxon>Monogenea</taxon>
        <taxon>Polyopisthocotylea</taxon>
        <taxon>Polystomatidea</taxon>
        <taxon>Polystomatidae</taxon>
        <taxon>Protopolystoma</taxon>
    </lineage>
</organism>
<keyword evidence="8" id="KW-1185">Reference proteome</keyword>
<dbReference type="InterPro" id="IPR029063">
    <property type="entry name" value="SAM-dependent_MTases_sf"/>
</dbReference>
<evidence type="ECO:0000256" key="3">
    <source>
        <dbReference type="ARBA" id="ARBA00022679"/>
    </source>
</evidence>
<dbReference type="OrthoDB" id="6261388at2759"/>
<evidence type="ECO:0000313" key="7">
    <source>
        <dbReference type="EMBL" id="VEL09931.1"/>
    </source>
</evidence>
<comment type="caution">
    <text evidence="7">The sequence shown here is derived from an EMBL/GenBank/DDBJ whole genome shotgun (WGS) entry which is preliminary data.</text>
</comment>
<reference evidence="7" key="1">
    <citation type="submission" date="2018-11" db="EMBL/GenBank/DDBJ databases">
        <authorList>
            <consortium name="Pathogen Informatics"/>
        </authorList>
    </citation>
    <scope>NUCLEOTIDE SEQUENCE</scope>
</reference>
<evidence type="ECO:0000313" key="8">
    <source>
        <dbReference type="Proteomes" id="UP000784294"/>
    </source>
</evidence>
<evidence type="ECO:0000256" key="4">
    <source>
        <dbReference type="ARBA" id="ARBA00022691"/>
    </source>
</evidence>
<dbReference type="PROSITE" id="PS51684">
    <property type="entry name" value="SAM_MT_TRM5_TYW2"/>
    <property type="match status" value="1"/>
</dbReference>
<dbReference type="SUPFAM" id="SSF53335">
    <property type="entry name" value="S-adenosyl-L-methionine-dependent methyltransferases"/>
    <property type="match status" value="1"/>
</dbReference>
<sequence>MSCLAGTEHLRIVEQIIHSRDSSVAHTVVYDVFAGIGPFAVPISRRLRDSGRVLANDLNPEAYKWLCINADLDRGKRHAQNLACYCVDGRAFIRDAV</sequence>
<evidence type="ECO:0000256" key="1">
    <source>
        <dbReference type="ARBA" id="ARBA00022490"/>
    </source>
</evidence>
<evidence type="ECO:0000256" key="5">
    <source>
        <dbReference type="ARBA" id="ARBA00022694"/>
    </source>
</evidence>
<evidence type="ECO:0000259" key="6">
    <source>
        <dbReference type="PROSITE" id="PS51684"/>
    </source>
</evidence>
<gene>
    <name evidence="7" type="ORF">PXEA_LOCUS3371</name>
</gene>
<dbReference type="GO" id="GO:0070901">
    <property type="term" value="P:mitochondrial tRNA methylation"/>
    <property type="evidence" value="ECO:0007669"/>
    <property type="project" value="TreeGrafter"/>
</dbReference>
<accession>A0A448WEQ4</accession>
<proteinExistence type="predicted"/>
<dbReference type="AlphaFoldDB" id="A0A448WEQ4"/>